<dbReference type="Gene3D" id="3.40.50.300">
    <property type="entry name" value="P-loop containing nucleotide triphosphate hydrolases"/>
    <property type="match status" value="1"/>
</dbReference>
<dbReference type="Gene3D" id="1.10.510.10">
    <property type="entry name" value="Transferase(Phosphotransferase) domain 1"/>
    <property type="match status" value="1"/>
</dbReference>
<feature type="domain" description="Histidine kinase" evidence="7">
    <location>
        <begin position="1590"/>
        <end position="1833"/>
    </location>
</feature>
<dbReference type="InterPro" id="IPR003594">
    <property type="entry name" value="HATPase_dom"/>
</dbReference>
<dbReference type="Gene3D" id="3.30.200.20">
    <property type="entry name" value="Phosphorylase Kinase, domain 1"/>
    <property type="match status" value="1"/>
</dbReference>
<dbReference type="GO" id="GO:0005524">
    <property type="term" value="F:ATP binding"/>
    <property type="evidence" value="ECO:0007669"/>
    <property type="project" value="UniProtKB-KW"/>
</dbReference>
<evidence type="ECO:0000256" key="3">
    <source>
        <dbReference type="ARBA" id="ARBA00022777"/>
    </source>
</evidence>
<dbReference type="SMART" id="SM00220">
    <property type="entry name" value="S_TKc"/>
    <property type="match status" value="1"/>
</dbReference>
<evidence type="ECO:0000256" key="1">
    <source>
        <dbReference type="ARBA" id="ARBA00022553"/>
    </source>
</evidence>
<dbReference type="InterPro" id="IPR011006">
    <property type="entry name" value="CheY-like_superfamily"/>
</dbReference>
<dbReference type="Gene3D" id="1.10.287.130">
    <property type="match status" value="1"/>
</dbReference>
<dbReference type="OrthoDB" id="19417at2759"/>
<dbReference type="InterPro" id="IPR036097">
    <property type="entry name" value="HisK_dim/P_sf"/>
</dbReference>
<dbReference type="InterPro" id="IPR003018">
    <property type="entry name" value="GAF"/>
</dbReference>
<dbReference type="InterPro" id="IPR000719">
    <property type="entry name" value="Prot_kinase_dom"/>
</dbReference>
<dbReference type="SUPFAM" id="SSF55781">
    <property type="entry name" value="GAF domain-like"/>
    <property type="match status" value="1"/>
</dbReference>
<evidence type="ECO:0000259" key="8">
    <source>
        <dbReference type="PROSITE" id="PS50110"/>
    </source>
</evidence>
<dbReference type="GO" id="GO:0000155">
    <property type="term" value="F:phosphorelay sensor kinase activity"/>
    <property type="evidence" value="ECO:0007669"/>
    <property type="project" value="InterPro"/>
</dbReference>
<dbReference type="CDD" id="cd00082">
    <property type="entry name" value="HisKA"/>
    <property type="match status" value="1"/>
</dbReference>
<dbReference type="Pfam" id="PF00072">
    <property type="entry name" value="Response_reg"/>
    <property type="match status" value="1"/>
</dbReference>
<protein>
    <submittedName>
        <fullName evidence="9">ATP-binding protein</fullName>
    </submittedName>
</protein>
<dbReference type="Gene3D" id="3.30.450.40">
    <property type="match status" value="1"/>
</dbReference>
<dbReference type="Pfam" id="PF13191">
    <property type="entry name" value="AAA_16"/>
    <property type="match status" value="1"/>
</dbReference>
<dbReference type="SUPFAM" id="SSF52540">
    <property type="entry name" value="P-loop containing nucleoside triphosphate hydrolases"/>
    <property type="match status" value="1"/>
</dbReference>
<dbReference type="Gene3D" id="3.40.50.2300">
    <property type="match status" value="1"/>
</dbReference>
<name>A0A2P6P074_9EUKA</name>
<feature type="region of interest" description="Disordered" evidence="5">
    <location>
        <begin position="2001"/>
        <end position="2024"/>
    </location>
</feature>
<feature type="compositionally biased region" description="Polar residues" evidence="5">
    <location>
        <begin position="2015"/>
        <end position="2024"/>
    </location>
</feature>
<dbReference type="PRINTS" id="PR00344">
    <property type="entry name" value="BCTRLSENSOR"/>
</dbReference>
<proteinExistence type="predicted"/>
<feature type="modified residue" description="4-aspartylphosphate" evidence="4">
    <location>
        <position position="1929"/>
    </location>
</feature>
<feature type="domain" description="Protein kinase" evidence="6">
    <location>
        <begin position="48"/>
        <end position="312"/>
    </location>
</feature>
<dbReference type="SUPFAM" id="SSF52172">
    <property type="entry name" value="CheY-like"/>
    <property type="match status" value="1"/>
</dbReference>
<dbReference type="PROSITE" id="PS50110">
    <property type="entry name" value="RESPONSE_REGULATORY"/>
    <property type="match status" value="1"/>
</dbReference>
<accession>A0A2P6P074</accession>
<dbReference type="PANTHER" id="PTHR43642">
    <property type="entry name" value="HYBRID SIGNAL TRANSDUCTION HISTIDINE KINASE G"/>
    <property type="match status" value="1"/>
</dbReference>
<comment type="caution">
    <text evidence="9">The sequence shown here is derived from an EMBL/GenBank/DDBJ whole genome shotgun (WGS) entry which is preliminary data.</text>
</comment>
<evidence type="ECO:0000313" key="9">
    <source>
        <dbReference type="EMBL" id="PRP89578.1"/>
    </source>
</evidence>
<dbReference type="Pfam" id="PF00512">
    <property type="entry name" value="HisKA"/>
    <property type="match status" value="1"/>
</dbReference>
<dbReference type="InterPro" id="IPR027417">
    <property type="entry name" value="P-loop_NTPase"/>
</dbReference>
<keyword evidence="1 4" id="KW-0597">Phosphoprotein</keyword>
<dbReference type="SMART" id="SM00388">
    <property type="entry name" value="HisKA"/>
    <property type="match status" value="1"/>
</dbReference>
<dbReference type="InterPro" id="IPR003661">
    <property type="entry name" value="HisK_dim/P_dom"/>
</dbReference>
<dbReference type="InterPro" id="IPR011009">
    <property type="entry name" value="Kinase-like_dom_sf"/>
</dbReference>
<dbReference type="InterPro" id="IPR029016">
    <property type="entry name" value="GAF-like_dom_sf"/>
</dbReference>
<keyword evidence="3" id="KW-0418">Kinase</keyword>
<feature type="domain" description="Response regulatory" evidence="8">
    <location>
        <begin position="1875"/>
        <end position="1999"/>
    </location>
</feature>
<dbReference type="CDD" id="cd17546">
    <property type="entry name" value="REC_hyHK_CKI1_RcsC-like"/>
    <property type="match status" value="1"/>
</dbReference>
<dbReference type="STRING" id="1890364.A0A2P6P074"/>
<gene>
    <name evidence="9" type="ORF">PROFUN_00842</name>
</gene>
<dbReference type="Proteomes" id="UP000241769">
    <property type="component" value="Unassembled WGS sequence"/>
</dbReference>
<sequence length="2024" mass="228396">MEGTLLKTSNLDTPGFITPNITVTSTSDDSEWSDSNNSVSDVHTDKDYEVTELISQNNNSSIYRGYNTTSGTSVIIKVPREANKKILHKYSKEYEFGKKMADVPYVMQYLSMRKYRRSLALIMEDFHGVSLQKLLSQEILGLTEALKIGIEMAEGIGQIHQRGVIHLALSPIHVMVNRNTSITKIIDFSSASVLNRLTAVLKSSSPVQMEWMAPEQTGRMNKDVDYRTDYYSFGAILYRMITGCMPFVYPDFSKMMYALIAKTPEAPHKVNRSVPQSVSDIIIKLMSKNAEDRYQSTYGVKMDLQRCLTELLTGTISDFPPGQKDVKSTFQVVQKLYGRDKEIQTLLSSYERISQQEINSSLVLVAGYSGIGKTSLINEIHKPLSKSCGYFVSGKIDQFNCGVPYSSLVQAFKQLIKTALTESQEQVAYWKTNLLNVLNGRGQIMIDVIPDLELIIGPQPEVIKLAPKENSIRFKLTFVDFVSVFTKAQHPLVLFLDDLQWSDYGTLNLIEELLTNDHIKNLMIIGAYRDNEVGPGHQLNLVISNLAGKAEVVTIQLKTLALDHINHLIYDSLNTSPSRALSLSEIVTDKTKGNPFFVNVFLNNLVNEELLTFQSTMGQWMWEPDQIRARQITDNVVHMMTDRIKRLNVSTQQVLSIAAAIGNQFKLSILSYIAKKTLDEIVDAVWPAIQDELLVAQGEVTSVCFTNATLREEAPNLNMKFLHDRVQQAAYEMTPEEDRAKIHLEIGRKLVEITPPSELDDCLFDILGHFKIQLGSALLVEPEERLKMAHLWTQGTERAKMSNAVRVGAEYAAYAVGMLPPNHWDTLYDLSLRIFKLRTECEYLCGNTEFAASLYPIMLSKCKSLKDKTSVYWIKILQLEAQQKYAESIVACVECVDMHGVQLLRPDAPDDVVMKELAYQLDQLKINMNGRSVADLYNAPDMEDEGQQSVLAIMSTVWTSTFCVSRKYYMATISTIVLNYTLKYGISKFSSRVFCNWSMSAADMDIDYKFAHDMGVLGCSLLETHPNEAIRYHCYFSFSIGICNKVMPLSHSFTLIDRAFESSQEHGDIPYTCYSAHHMITLRYYKSVKLTELHKMLRSNWTYLNKHNPFIYNYGTGATLAMKWHLKSDVMGEEEFMNRPISGAINYSAYYASLLQIEMWRDGEDPMEQMRLIDLSIQYTLEGCTGFYAEVETQFCIGIVIMRLYQNKDVIPADKVEVYENLLQHSVRFMKKESENCPSNNEHKYLLLQAQKAKLEGRHMEAVVLYNQARESARSHQFTQYEALCNELVSKLWHSLNQPNYAKTHLEDALYLYHEWGSIVKEEQLLSRFSVYLSEAERNILDTRISLGLLKNPMHVLSKASASSLSPIVKNRMDVMDVDSASVSSTEMDSASVDVQIMAKVSQATSMDMSLEQYLDSMMKLIIESVGAHKGIFLLAESGGELLVVAEGDIDKTEVDLRAVSLSSMVSYPHTVINYVARTKETVIVGDVKKKSDFSFETSHYMQNSQVKSLMCAPILKNNKFKGVIYLENNLTNDAFTDQRAKIVNVIAVQMALQMDNAKFSQLLESERRYRSLATELEVVKNGLEEFIDVLCHELRNPLNGIYGSKQLMASQLQTLKETLQPYLQALPAADVSACLSDLEDMLGAVSISADHLKDIVDTVLTVSMLENSAIKLRNIVFKPMQVVDKVALMYKAKLLEKGLTFTVDVPSEDVVCIGDPYRLTQVLINIVSNSIKFMDKGGITIRYRSAVEGDKIRLDFTVKDTGIGLSEQEIARLFQPFTQANSNIYTKYGGSGLGLKISKEIIELMDGRIYLESQKESIGVGTDCHFHITCAPASKAESSPNIVTASRKRLNTSREALQTEAMKRAKTQHQQRRHILIVEDNVINQKLMKKILETDGYMTDLADNGREAFEKVRNAYGSGQAYDAILMDFEMPIMNGIEATQKIRQFEVENNMSPVPIIGVSANARDTHAQTAQGIGMNCYITKPFQKKDIFDAIERWNNHQTGSNPISPAPMEMTSQSVDSKT</sequence>
<dbReference type="SUPFAM" id="SSF56112">
    <property type="entry name" value="Protein kinase-like (PK-like)"/>
    <property type="match status" value="1"/>
</dbReference>
<dbReference type="PROSITE" id="PS50109">
    <property type="entry name" value="HIS_KIN"/>
    <property type="match status" value="1"/>
</dbReference>
<dbReference type="InterPro" id="IPR005467">
    <property type="entry name" value="His_kinase_dom"/>
</dbReference>
<dbReference type="SUPFAM" id="SSF47384">
    <property type="entry name" value="Homodimeric domain of signal transducing histidine kinase"/>
    <property type="match status" value="1"/>
</dbReference>
<dbReference type="InterPro" id="IPR053159">
    <property type="entry name" value="Hybrid_Histidine_Kinase"/>
</dbReference>
<keyword evidence="9" id="KW-0547">Nucleotide-binding</keyword>
<dbReference type="InParanoid" id="A0A2P6P074"/>
<dbReference type="CDD" id="cd14014">
    <property type="entry name" value="STKc_PknB_like"/>
    <property type="match status" value="1"/>
</dbReference>
<dbReference type="Pfam" id="PF00069">
    <property type="entry name" value="Pkinase"/>
    <property type="match status" value="1"/>
</dbReference>
<organism evidence="9 10">
    <name type="scientific">Planoprotostelium fungivorum</name>
    <dbReference type="NCBI Taxonomy" id="1890364"/>
    <lineage>
        <taxon>Eukaryota</taxon>
        <taxon>Amoebozoa</taxon>
        <taxon>Evosea</taxon>
        <taxon>Variosea</taxon>
        <taxon>Cavosteliida</taxon>
        <taxon>Cavosteliaceae</taxon>
        <taxon>Planoprotostelium</taxon>
    </lineage>
</organism>
<dbReference type="SMART" id="SM00387">
    <property type="entry name" value="HATPase_c"/>
    <property type="match status" value="1"/>
</dbReference>
<dbReference type="Gene3D" id="3.30.565.10">
    <property type="entry name" value="Histidine kinase-like ATPase, C-terminal domain"/>
    <property type="match status" value="1"/>
</dbReference>
<dbReference type="EMBL" id="MDYQ01000002">
    <property type="protein sequence ID" value="PRP89578.1"/>
    <property type="molecule type" value="Genomic_DNA"/>
</dbReference>
<keyword evidence="9" id="KW-0067">ATP-binding</keyword>
<reference evidence="9 10" key="1">
    <citation type="journal article" date="2018" name="Genome Biol. Evol.">
        <title>Multiple Roots of Fruiting Body Formation in Amoebozoa.</title>
        <authorList>
            <person name="Hillmann F."/>
            <person name="Forbes G."/>
            <person name="Novohradska S."/>
            <person name="Ferling I."/>
            <person name="Riege K."/>
            <person name="Groth M."/>
            <person name="Westermann M."/>
            <person name="Marz M."/>
            <person name="Spaller T."/>
            <person name="Winckler T."/>
            <person name="Schaap P."/>
            <person name="Glockner G."/>
        </authorList>
    </citation>
    <scope>NUCLEOTIDE SEQUENCE [LARGE SCALE GENOMIC DNA]</scope>
    <source>
        <strain evidence="9 10">Jena</strain>
    </source>
</reference>
<dbReference type="Pfam" id="PF01590">
    <property type="entry name" value="GAF"/>
    <property type="match status" value="1"/>
</dbReference>
<evidence type="ECO:0000259" key="6">
    <source>
        <dbReference type="PROSITE" id="PS50011"/>
    </source>
</evidence>
<keyword evidence="10" id="KW-1185">Reference proteome</keyword>
<dbReference type="InterPro" id="IPR004358">
    <property type="entry name" value="Sig_transdc_His_kin-like_C"/>
</dbReference>
<evidence type="ECO:0000259" key="7">
    <source>
        <dbReference type="PROSITE" id="PS50109"/>
    </source>
</evidence>
<dbReference type="SMART" id="SM00448">
    <property type="entry name" value="REC"/>
    <property type="match status" value="1"/>
</dbReference>
<dbReference type="SMART" id="SM00065">
    <property type="entry name" value="GAF"/>
    <property type="match status" value="1"/>
</dbReference>
<evidence type="ECO:0000256" key="4">
    <source>
        <dbReference type="PROSITE-ProRule" id="PRU00169"/>
    </source>
</evidence>
<keyword evidence="2" id="KW-0808">Transferase</keyword>
<dbReference type="Pfam" id="PF02518">
    <property type="entry name" value="HATPase_c"/>
    <property type="match status" value="1"/>
</dbReference>
<evidence type="ECO:0000313" key="10">
    <source>
        <dbReference type="Proteomes" id="UP000241769"/>
    </source>
</evidence>
<dbReference type="CDD" id="cd16922">
    <property type="entry name" value="HATPase_EvgS-ArcB-TorS-like"/>
    <property type="match status" value="1"/>
</dbReference>
<dbReference type="InterPro" id="IPR041664">
    <property type="entry name" value="AAA_16"/>
</dbReference>
<evidence type="ECO:0000256" key="2">
    <source>
        <dbReference type="ARBA" id="ARBA00022679"/>
    </source>
</evidence>
<dbReference type="InterPro" id="IPR036890">
    <property type="entry name" value="HATPase_C_sf"/>
</dbReference>
<evidence type="ECO:0000256" key="5">
    <source>
        <dbReference type="SAM" id="MobiDB-lite"/>
    </source>
</evidence>
<dbReference type="FunFam" id="3.30.565.10:FF:000010">
    <property type="entry name" value="Sensor histidine kinase RcsC"/>
    <property type="match status" value="1"/>
</dbReference>
<dbReference type="PANTHER" id="PTHR43642:SF1">
    <property type="entry name" value="HYBRID SIGNAL TRANSDUCTION HISTIDINE KINASE G"/>
    <property type="match status" value="1"/>
</dbReference>
<dbReference type="SUPFAM" id="SSF55874">
    <property type="entry name" value="ATPase domain of HSP90 chaperone/DNA topoisomerase II/histidine kinase"/>
    <property type="match status" value="1"/>
</dbReference>
<dbReference type="InterPro" id="IPR001789">
    <property type="entry name" value="Sig_transdc_resp-reg_receiver"/>
</dbReference>
<dbReference type="PROSITE" id="PS50011">
    <property type="entry name" value="PROTEIN_KINASE_DOM"/>
    <property type="match status" value="1"/>
</dbReference>